<dbReference type="InterPro" id="IPR051807">
    <property type="entry name" value="Sec-metab_biosynth-assoc"/>
</dbReference>
<comment type="caution">
    <text evidence="3">The sequence shown here is derived from an EMBL/GenBank/DDBJ whole genome shotgun (WGS) entry which is preliminary data.</text>
</comment>
<proteinExistence type="inferred from homology"/>
<feature type="domain" description="YCII-related" evidence="2">
    <location>
        <begin position="1"/>
        <end position="91"/>
    </location>
</feature>
<dbReference type="Proteomes" id="UP000598271">
    <property type="component" value="Unassembled WGS sequence"/>
</dbReference>
<gene>
    <name evidence="3" type="ORF">GCM10007390_11670</name>
</gene>
<reference evidence="3 4" key="1">
    <citation type="journal article" date="2014" name="Int. J. Syst. Evol. Microbiol.">
        <title>Complete genome sequence of Corynebacterium casei LMG S-19264T (=DSM 44701T), isolated from a smear-ripened cheese.</title>
        <authorList>
            <consortium name="US DOE Joint Genome Institute (JGI-PGF)"/>
            <person name="Walter F."/>
            <person name="Albersmeier A."/>
            <person name="Kalinowski J."/>
            <person name="Ruckert C."/>
        </authorList>
    </citation>
    <scope>NUCLEOTIDE SEQUENCE [LARGE SCALE GENOMIC DNA]</scope>
    <source>
        <strain evidence="3 4">KCTC 12866</strain>
    </source>
</reference>
<evidence type="ECO:0000313" key="4">
    <source>
        <dbReference type="Proteomes" id="UP000598271"/>
    </source>
</evidence>
<dbReference type="PANTHER" id="PTHR33606">
    <property type="entry name" value="PROTEIN YCII"/>
    <property type="match status" value="1"/>
</dbReference>
<accession>A0A8J3D4S2</accession>
<organism evidence="3 4">
    <name type="scientific">Persicitalea jodogahamensis</name>
    <dbReference type="NCBI Taxonomy" id="402147"/>
    <lineage>
        <taxon>Bacteria</taxon>
        <taxon>Pseudomonadati</taxon>
        <taxon>Bacteroidota</taxon>
        <taxon>Cytophagia</taxon>
        <taxon>Cytophagales</taxon>
        <taxon>Spirosomataceae</taxon>
        <taxon>Persicitalea</taxon>
    </lineage>
</organism>
<dbReference type="Pfam" id="PF03795">
    <property type="entry name" value="YCII"/>
    <property type="match status" value="1"/>
</dbReference>
<evidence type="ECO:0000256" key="1">
    <source>
        <dbReference type="ARBA" id="ARBA00007689"/>
    </source>
</evidence>
<name>A0A8J3D4S2_9BACT</name>
<dbReference type="SUPFAM" id="SSF54909">
    <property type="entry name" value="Dimeric alpha+beta barrel"/>
    <property type="match status" value="1"/>
</dbReference>
<protein>
    <recommendedName>
        <fullName evidence="2">YCII-related domain-containing protein</fullName>
    </recommendedName>
</protein>
<dbReference type="EMBL" id="BMXF01000001">
    <property type="protein sequence ID" value="GHB59655.1"/>
    <property type="molecule type" value="Genomic_DNA"/>
</dbReference>
<evidence type="ECO:0000313" key="3">
    <source>
        <dbReference type="EMBL" id="GHB59655.1"/>
    </source>
</evidence>
<dbReference type="InterPro" id="IPR005545">
    <property type="entry name" value="YCII"/>
</dbReference>
<dbReference type="InterPro" id="IPR011008">
    <property type="entry name" value="Dimeric_a/b-barrel"/>
</dbReference>
<dbReference type="RefSeq" id="WP_189563390.1">
    <property type="nucleotide sequence ID" value="NZ_BMXF01000001.1"/>
</dbReference>
<dbReference type="PANTHER" id="PTHR33606:SF3">
    <property type="entry name" value="PROTEIN YCII"/>
    <property type="match status" value="1"/>
</dbReference>
<sequence length="95" mass="11074">MKYVIHAYDYTDPEAMQRRLTARPLHFDRARTLKENDHFIVGGALLSPEGEMIGSMMLVDFDDETQLKAWLDTDPYVTGRVWEKIDVKPFRQADV</sequence>
<keyword evidence="4" id="KW-1185">Reference proteome</keyword>
<comment type="similarity">
    <text evidence="1">Belongs to the YciI family.</text>
</comment>
<dbReference type="Gene3D" id="3.30.70.1060">
    <property type="entry name" value="Dimeric alpha+beta barrel"/>
    <property type="match status" value="1"/>
</dbReference>
<evidence type="ECO:0000259" key="2">
    <source>
        <dbReference type="Pfam" id="PF03795"/>
    </source>
</evidence>
<dbReference type="AlphaFoldDB" id="A0A8J3D4S2"/>